<dbReference type="SUPFAM" id="SSF49695">
    <property type="entry name" value="gamma-Crystallin-like"/>
    <property type="match status" value="1"/>
</dbReference>
<dbReference type="Gene3D" id="2.60.20.10">
    <property type="entry name" value="Crystallins"/>
    <property type="match status" value="1"/>
</dbReference>
<evidence type="ECO:0000313" key="2">
    <source>
        <dbReference type="EMBL" id="EXF84318.1"/>
    </source>
</evidence>
<dbReference type="KEGG" id="cfj:CFIO01_08349"/>
<protein>
    <recommendedName>
        <fullName evidence="4">Beta/gamma crystallin 'Greek key' domain-containing protein</fullName>
    </recommendedName>
</protein>
<evidence type="ECO:0000313" key="3">
    <source>
        <dbReference type="Proteomes" id="UP000020467"/>
    </source>
</evidence>
<dbReference type="InterPro" id="IPR011024">
    <property type="entry name" value="G_crystallin-like"/>
</dbReference>
<name>A0A010SHP4_9PEZI</name>
<gene>
    <name evidence="2" type="ORF">CFIO01_08349</name>
</gene>
<feature type="signal peptide" evidence="1">
    <location>
        <begin position="1"/>
        <end position="17"/>
    </location>
</feature>
<proteinExistence type="predicted"/>
<comment type="caution">
    <text evidence="2">The sequence shown here is derived from an EMBL/GenBank/DDBJ whole genome shotgun (WGS) entry which is preliminary data.</text>
</comment>
<evidence type="ECO:0000256" key="1">
    <source>
        <dbReference type="SAM" id="SignalP"/>
    </source>
</evidence>
<accession>A0A010SHP4</accession>
<dbReference type="EMBL" id="JARH01000184">
    <property type="protein sequence ID" value="EXF84318.1"/>
    <property type="molecule type" value="Genomic_DNA"/>
</dbReference>
<dbReference type="AlphaFoldDB" id="A0A010SHP4"/>
<dbReference type="Proteomes" id="UP000020467">
    <property type="component" value="Unassembled WGS sequence"/>
</dbReference>
<keyword evidence="1" id="KW-0732">Signal</keyword>
<dbReference type="HOGENOM" id="CLU_2306232_0_0_1"/>
<sequence length="100" mass="10992">MKITLFAVTLLASLGSAREFVLFDDANYNGASHREIRNTDGACWNLNGKGDRASSVGGDGGCTTFFRERDCRGSSWQQRGSAPTVPGFLNDHIWSFRNQC</sequence>
<feature type="chain" id="PRO_5001456562" description="Beta/gamma crystallin 'Greek key' domain-containing protein" evidence="1">
    <location>
        <begin position="18"/>
        <end position="100"/>
    </location>
</feature>
<dbReference type="OrthoDB" id="4789728at2759"/>
<keyword evidence="3" id="KW-1185">Reference proteome</keyword>
<reference evidence="2 3" key="1">
    <citation type="submission" date="2014-02" db="EMBL/GenBank/DDBJ databases">
        <title>The genome sequence of Colletotrichum fioriniae PJ7.</title>
        <authorList>
            <person name="Baroncelli R."/>
            <person name="Thon M.R."/>
        </authorList>
    </citation>
    <scope>NUCLEOTIDE SEQUENCE [LARGE SCALE GENOMIC DNA]</scope>
    <source>
        <strain evidence="2 3">PJ7</strain>
    </source>
</reference>
<evidence type="ECO:0008006" key="4">
    <source>
        <dbReference type="Google" id="ProtNLM"/>
    </source>
</evidence>
<organism evidence="2 3">
    <name type="scientific">Colletotrichum fioriniae PJ7</name>
    <dbReference type="NCBI Taxonomy" id="1445577"/>
    <lineage>
        <taxon>Eukaryota</taxon>
        <taxon>Fungi</taxon>
        <taxon>Dikarya</taxon>
        <taxon>Ascomycota</taxon>
        <taxon>Pezizomycotina</taxon>
        <taxon>Sordariomycetes</taxon>
        <taxon>Hypocreomycetidae</taxon>
        <taxon>Glomerellales</taxon>
        <taxon>Glomerellaceae</taxon>
        <taxon>Colletotrichum</taxon>
        <taxon>Colletotrichum acutatum species complex</taxon>
    </lineage>
</organism>